<gene>
    <name evidence="2" type="ORF">CDL15_Pgr019498</name>
</gene>
<evidence type="ECO:0000313" key="2">
    <source>
        <dbReference type="EMBL" id="OWM63548.1"/>
    </source>
</evidence>
<feature type="region of interest" description="Disordered" evidence="1">
    <location>
        <begin position="30"/>
        <end position="64"/>
    </location>
</feature>
<sequence>MTECNEILGRRHCTVIGEYSDKEVTDKIISSGSERGRSSFRGQLRNTARERRSWWSSRFRTGTS</sequence>
<evidence type="ECO:0000256" key="1">
    <source>
        <dbReference type="SAM" id="MobiDB-lite"/>
    </source>
</evidence>
<comment type="caution">
    <text evidence="2">The sequence shown here is derived from an EMBL/GenBank/DDBJ whole genome shotgun (WGS) entry which is preliminary data.</text>
</comment>
<proteinExistence type="predicted"/>
<accession>A0A218VTN3</accession>
<name>A0A218VTN3_PUNGR</name>
<dbReference type="EMBL" id="MTKT01005965">
    <property type="protein sequence ID" value="OWM63548.1"/>
    <property type="molecule type" value="Genomic_DNA"/>
</dbReference>
<dbReference type="Proteomes" id="UP000197138">
    <property type="component" value="Unassembled WGS sequence"/>
</dbReference>
<evidence type="ECO:0000313" key="3">
    <source>
        <dbReference type="Proteomes" id="UP000197138"/>
    </source>
</evidence>
<organism evidence="2 3">
    <name type="scientific">Punica granatum</name>
    <name type="common">Pomegranate</name>
    <dbReference type="NCBI Taxonomy" id="22663"/>
    <lineage>
        <taxon>Eukaryota</taxon>
        <taxon>Viridiplantae</taxon>
        <taxon>Streptophyta</taxon>
        <taxon>Embryophyta</taxon>
        <taxon>Tracheophyta</taxon>
        <taxon>Spermatophyta</taxon>
        <taxon>Magnoliopsida</taxon>
        <taxon>eudicotyledons</taxon>
        <taxon>Gunneridae</taxon>
        <taxon>Pentapetalae</taxon>
        <taxon>rosids</taxon>
        <taxon>malvids</taxon>
        <taxon>Myrtales</taxon>
        <taxon>Lythraceae</taxon>
        <taxon>Punica</taxon>
    </lineage>
</organism>
<reference evidence="3" key="1">
    <citation type="journal article" date="2017" name="Plant J.">
        <title>The pomegranate (Punica granatum L.) genome and the genomics of punicalagin biosynthesis.</title>
        <authorList>
            <person name="Qin G."/>
            <person name="Xu C."/>
            <person name="Ming R."/>
            <person name="Tang H."/>
            <person name="Guyot R."/>
            <person name="Kramer E.M."/>
            <person name="Hu Y."/>
            <person name="Yi X."/>
            <person name="Qi Y."/>
            <person name="Xu X."/>
            <person name="Gao Z."/>
            <person name="Pan H."/>
            <person name="Jian J."/>
            <person name="Tian Y."/>
            <person name="Yue Z."/>
            <person name="Xu Y."/>
        </authorList>
    </citation>
    <scope>NUCLEOTIDE SEQUENCE [LARGE SCALE GENOMIC DNA]</scope>
    <source>
        <strain evidence="3">cv. Dabenzi</strain>
    </source>
</reference>
<protein>
    <submittedName>
        <fullName evidence="2">Uncharacterized protein</fullName>
    </submittedName>
</protein>
<dbReference type="AlphaFoldDB" id="A0A218VTN3"/>